<feature type="chain" id="PRO_5007527813" evidence="1">
    <location>
        <begin position="20"/>
        <end position="144"/>
    </location>
</feature>
<keyword evidence="1" id="KW-0732">Signal</keyword>
<reference evidence="2" key="1">
    <citation type="journal article" date="2016" name="Gigascience">
        <title>De novo construction of an expanded transcriptome assembly for the western tarnished plant bug, Lygus hesperus.</title>
        <authorList>
            <person name="Tassone E.E."/>
            <person name="Geib S.M."/>
            <person name="Hall B."/>
            <person name="Fabrick J.A."/>
            <person name="Brent C.S."/>
            <person name="Hull J.J."/>
        </authorList>
    </citation>
    <scope>NUCLEOTIDE SEQUENCE</scope>
</reference>
<proteinExistence type="predicted"/>
<gene>
    <name evidence="2" type="ORF">g.17910</name>
</gene>
<feature type="signal peptide" evidence="1">
    <location>
        <begin position="1"/>
        <end position="19"/>
    </location>
</feature>
<dbReference type="AlphaFoldDB" id="A0A146M5W6"/>
<feature type="non-terminal residue" evidence="2">
    <location>
        <position position="1"/>
    </location>
</feature>
<feature type="non-terminal residue" evidence="2">
    <location>
        <position position="144"/>
    </location>
</feature>
<accession>A0A146M5W6</accession>
<protein>
    <submittedName>
        <fullName evidence="2">Uncharacterized protein</fullName>
    </submittedName>
</protein>
<evidence type="ECO:0000313" key="2">
    <source>
        <dbReference type="EMBL" id="JAQ14402.1"/>
    </source>
</evidence>
<name>A0A146M5W6_LYGHE</name>
<evidence type="ECO:0000256" key="1">
    <source>
        <dbReference type="SAM" id="SignalP"/>
    </source>
</evidence>
<organism evidence="2">
    <name type="scientific">Lygus hesperus</name>
    <name type="common">Western plant bug</name>
    <dbReference type="NCBI Taxonomy" id="30085"/>
    <lineage>
        <taxon>Eukaryota</taxon>
        <taxon>Metazoa</taxon>
        <taxon>Ecdysozoa</taxon>
        <taxon>Arthropoda</taxon>
        <taxon>Hexapoda</taxon>
        <taxon>Insecta</taxon>
        <taxon>Pterygota</taxon>
        <taxon>Neoptera</taxon>
        <taxon>Paraneoptera</taxon>
        <taxon>Hemiptera</taxon>
        <taxon>Heteroptera</taxon>
        <taxon>Panheteroptera</taxon>
        <taxon>Cimicomorpha</taxon>
        <taxon>Miridae</taxon>
        <taxon>Mirini</taxon>
        <taxon>Lygus</taxon>
    </lineage>
</organism>
<dbReference type="EMBL" id="GDHC01004227">
    <property type="protein sequence ID" value="JAQ14402.1"/>
    <property type="molecule type" value="Transcribed_RNA"/>
</dbReference>
<sequence>LSLLLLLPLLLLLLPLTSLRSHNLGCSFICDSGSTTSSLCCIGCSNYHIRITHRDGSIARCGVHASGTFSSAALGRGMQNCRKLRNKLRRLPGDDGSTVIHMQGSDTWYGVRSTAVHLPTAKYVPKHLDPQPAGHNRIACKTQC</sequence>